<reference evidence="4 5" key="1">
    <citation type="submission" date="2014-01" db="EMBL/GenBank/DDBJ databases">
        <authorList>
            <person name="Dobos K."/>
            <person name="Lenaerts A."/>
            <person name="Ordway D."/>
            <person name="DeGroote M.A."/>
            <person name="Parker T."/>
            <person name="Sizemore C."/>
            <person name="Tallon L.J."/>
            <person name="Sadzewicz L.K."/>
            <person name="Sengamalay N."/>
            <person name="Fraser C.M."/>
            <person name="Hine E."/>
            <person name="Shefchek K.A."/>
            <person name="Das S.P."/>
            <person name="Tettelin H."/>
        </authorList>
    </citation>
    <scope>NUCLEOTIDE SEQUENCE [LARGE SCALE GENOMIC DNA]</scope>
    <source>
        <strain evidence="4 5">Harvey</strain>
    </source>
</reference>
<keyword evidence="5" id="KW-1185">Reference proteome</keyword>
<dbReference type="Pfam" id="PF00171">
    <property type="entry name" value="Aldedh"/>
    <property type="match status" value="1"/>
</dbReference>
<evidence type="ECO:0000313" key="4">
    <source>
        <dbReference type="EMBL" id="EUA92750.1"/>
    </source>
</evidence>
<dbReference type="EMBL" id="JAOL01000072">
    <property type="protein sequence ID" value="EUA92750.1"/>
    <property type="molecule type" value="Genomic_DNA"/>
</dbReference>
<gene>
    <name evidence="4" type="ORF">I551_0854</name>
</gene>
<dbReference type="Gene3D" id="3.40.309.10">
    <property type="entry name" value="Aldehyde Dehydrogenase, Chain A, domain 2"/>
    <property type="match status" value="1"/>
</dbReference>
<comment type="similarity">
    <text evidence="1">Belongs to the aldehyde dehydrogenase family.</text>
</comment>
<dbReference type="InterPro" id="IPR016163">
    <property type="entry name" value="Ald_DH_C"/>
</dbReference>
<sequence>MISQRQRDRVEGYLDLAIAEGGTFACGGGRPAGRQVGYFIEPTVIAGLTTDARPAREEIFGPVLTVLAHDGDDDAVRIANDSPYGLSGTVYGGDPQRAADVAARLRVGTVNVNGGVWYCADAPFGGYKQSGIGREMGLAGFEEYLETKLIATAAN</sequence>
<organism evidence="4 5">
    <name type="scientific">Mycobacterium ulcerans str. Harvey</name>
    <dbReference type="NCBI Taxonomy" id="1299332"/>
    <lineage>
        <taxon>Bacteria</taxon>
        <taxon>Bacillati</taxon>
        <taxon>Actinomycetota</taxon>
        <taxon>Actinomycetes</taxon>
        <taxon>Mycobacteriales</taxon>
        <taxon>Mycobacteriaceae</taxon>
        <taxon>Mycobacterium</taxon>
        <taxon>Mycobacterium ulcerans group</taxon>
    </lineage>
</organism>
<keyword evidence="2" id="KW-0560">Oxidoreductase</keyword>
<dbReference type="PANTHER" id="PTHR42804:SF1">
    <property type="entry name" value="ALDEHYDE DEHYDROGENASE-RELATED"/>
    <property type="match status" value="1"/>
</dbReference>
<evidence type="ECO:0000256" key="2">
    <source>
        <dbReference type="ARBA" id="ARBA00023002"/>
    </source>
</evidence>
<dbReference type="Proteomes" id="UP000020681">
    <property type="component" value="Unassembled WGS sequence"/>
</dbReference>
<name>A0ABP3ANN2_MYCUL</name>
<comment type="caution">
    <text evidence="4">The sequence shown here is derived from an EMBL/GenBank/DDBJ whole genome shotgun (WGS) entry which is preliminary data.</text>
</comment>
<evidence type="ECO:0000259" key="3">
    <source>
        <dbReference type="Pfam" id="PF00171"/>
    </source>
</evidence>
<evidence type="ECO:0000256" key="1">
    <source>
        <dbReference type="ARBA" id="ARBA00009986"/>
    </source>
</evidence>
<dbReference type="InterPro" id="IPR015590">
    <property type="entry name" value="Aldehyde_DH_dom"/>
</dbReference>
<dbReference type="InterPro" id="IPR016162">
    <property type="entry name" value="Ald_DH_N"/>
</dbReference>
<dbReference type="PANTHER" id="PTHR42804">
    <property type="entry name" value="ALDEHYDE DEHYDROGENASE"/>
    <property type="match status" value="1"/>
</dbReference>
<dbReference type="Gene3D" id="3.40.605.10">
    <property type="entry name" value="Aldehyde Dehydrogenase, Chain A, domain 1"/>
    <property type="match status" value="1"/>
</dbReference>
<evidence type="ECO:0000313" key="5">
    <source>
        <dbReference type="Proteomes" id="UP000020681"/>
    </source>
</evidence>
<feature type="domain" description="Aldehyde dehydrogenase" evidence="3">
    <location>
        <begin position="1"/>
        <end position="149"/>
    </location>
</feature>
<dbReference type="SUPFAM" id="SSF53720">
    <property type="entry name" value="ALDH-like"/>
    <property type="match status" value="1"/>
</dbReference>
<proteinExistence type="inferred from homology"/>
<dbReference type="InterPro" id="IPR016161">
    <property type="entry name" value="Ald_DH/histidinol_DH"/>
</dbReference>
<accession>A0ABP3ANN2</accession>
<protein>
    <submittedName>
        <fullName evidence="4">Aldehyde dehydrogenase family protein</fullName>
    </submittedName>
</protein>